<dbReference type="WBParaSite" id="ES5_v2.g12930.t1">
    <property type="protein sequence ID" value="ES5_v2.g12930.t1"/>
    <property type="gene ID" value="ES5_v2.g12930"/>
</dbReference>
<accession>A0AC34F7Y9</accession>
<name>A0AC34F7Y9_9BILA</name>
<protein>
    <submittedName>
        <fullName evidence="2">Uncharacterized protein</fullName>
    </submittedName>
</protein>
<dbReference type="Proteomes" id="UP000887579">
    <property type="component" value="Unplaced"/>
</dbReference>
<proteinExistence type="predicted"/>
<evidence type="ECO:0000313" key="2">
    <source>
        <dbReference type="WBParaSite" id="ES5_v2.g12930.t1"/>
    </source>
</evidence>
<sequence>MANSMALKGGFIIIVIIAFLITLVAIFTPGWRVTNNAGSDQRIGLVTTDCGNQQGQIMQQGCQQASDNRQGFEKWTLALLILAAIIQIIAIICAIATIKSETRVFLIAPVMIIVAIILIVIAIIVYGSKLNDSQNNQFNQYYQPGQAAPPPQNFQYSMNGNYSLGYSFWLAIVAGIFLVVAAILGIIAALMGGSSSGGGYHRNHHLHDRTVIQSQHRVRTSMPA</sequence>
<evidence type="ECO:0000313" key="1">
    <source>
        <dbReference type="Proteomes" id="UP000887579"/>
    </source>
</evidence>
<reference evidence="2" key="1">
    <citation type="submission" date="2022-11" db="UniProtKB">
        <authorList>
            <consortium name="WormBaseParasite"/>
        </authorList>
    </citation>
    <scope>IDENTIFICATION</scope>
</reference>
<organism evidence="1 2">
    <name type="scientific">Panagrolaimus sp. ES5</name>
    <dbReference type="NCBI Taxonomy" id="591445"/>
    <lineage>
        <taxon>Eukaryota</taxon>
        <taxon>Metazoa</taxon>
        <taxon>Ecdysozoa</taxon>
        <taxon>Nematoda</taxon>
        <taxon>Chromadorea</taxon>
        <taxon>Rhabditida</taxon>
        <taxon>Tylenchina</taxon>
        <taxon>Panagrolaimomorpha</taxon>
        <taxon>Panagrolaimoidea</taxon>
        <taxon>Panagrolaimidae</taxon>
        <taxon>Panagrolaimus</taxon>
    </lineage>
</organism>